<reference evidence="11" key="1">
    <citation type="submission" date="2021-02" db="EMBL/GenBank/DDBJ databases">
        <authorList>
            <person name="Nowell W R."/>
        </authorList>
    </citation>
    <scope>NUCLEOTIDE SEQUENCE</scope>
    <source>
        <strain evidence="11">Ploen Becks lab</strain>
    </source>
</reference>
<dbReference type="PANTHER" id="PTHR23033:SF12">
    <property type="entry name" value="GLYCOPROTEIN-N-ACETYLGALACTOSAMINE 3-BETA-GALACTOSYLTRANSFERASE 1-RELATED"/>
    <property type="match status" value="1"/>
</dbReference>
<dbReference type="AlphaFoldDB" id="A0A814AK82"/>
<keyword evidence="10" id="KW-0732">Signal</keyword>
<name>A0A814AK82_9BILA</name>
<protein>
    <submittedName>
        <fullName evidence="11">Uncharacterized protein</fullName>
    </submittedName>
</protein>
<keyword evidence="8" id="KW-0333">Golgi apparatus</keyword>
<sequence>NKMNNYLLGIALLNCYFLISYQQSTTVSINSTINYESIPYCDEISTFKPSNTTQSISSTTQNSTGFSRTNITFINTSPTTTSSHLTTSVSKKPSPSKTKRIFIFKLNFSLPRTSKRQSASFLSSLQLIVENSFKAEIGQNVTVSTNISSSNTLSSSVDIQVERTFVEENLISLDNFTAQKALGIMTSSRTFSQIITSSNASGLILETTQSNLRVSSVEIIENPDGSIVQTQCEPLSVSTISSSPNCTTTNTTLANTSTAKTSQFTFSKSTVTQTSISSLTTSAAKFSQSTTPESTRYQNTTTDTTSFLFSNSTGIFTTLNNTIQTKFSNITSMTSTSQSFKTTTISNTISKENSTTSTTIKTSTNFKTTPTVNTQETTIEITTSKNSQITTSLISSTSSKVLEITTSTTNTANPLTIQPTTLPRSDLIEVVTLIEISGGLSLSLSITITGRQIQIGNVNLFLLDSAIQEIIKSEFSTGGKISTKIVSGETVIVIDISSTSNSNSELGPKLKNIIESIDSNRTALKSLAPSGVVLKIDSRKFLITANQTVFVGGSKTTMTSCSKILENEMKCIKQSFDKNGNLNSTINSTINVQIAAENLALNSFENINILLNEDLNSLIEPIHIAGPTIFCLIKTHPLNIVNRKALLSFNLWARKCDNYRYTTLLPEHLRGPNYTHSETIEAFNNFYMIQPKGLVKETHDNLTFKMYNSMIYVYEKFPKYDWYYITDDDAYLNVKNLKEFLRDKSWNESITYGYNFNFHIKDGFHGGGPGFVISYAAMESIVKEMQKDIRNCPNTGTDDLDINHCIRNYNGKIGKSIDEKGRERFLGFHLMTHFKGEITDWIRECSQNVQRGGLDCCADQLIASHQKNPKDMFRLDLAFEFIRNISSLYEDYFGQSKSILIKDIIKMYLLIDDIESDQNNFVNYEKFLQFSKTKLSDFTHKKNVTFNC</sequence>
<dbReference type="InterPro" id="IPR002659">
    <property type="entry name" value="Glyco_trans_31"/>
</dbReference>
<dbReference type="OrthoDB" id="414175at2759"/>
<evidence type="ECO:0000256" key="6">
    <source>
        <dbReference type="ARBA" id="ARBA00022968"/>
    </source>
</evidence>
<evidence type="ECO:0000256" key="5">
    <source>
        <dbReference type="ARBA" id="ARBA00022692"/>
    </source>
</evidence>
<feature type="chain" id="PRO_5032329951" evidence="10">
    <location>
        <begin position="23"/>
        <end position="948"/>
    </location>
</feature>
<keyword evidence="3" id="KW-0328">Glycosyltransferase</keyword>
<evidence type="ECO:0000313" key="11">
    <source>
        <dbReference type="EMBL" id="CAF0916113.1"/>
    </source>
</evidence>
<evidence type="ECO:0000256" key="7">
    <source>
        <dbReference type="ARBA" id="ARBA00022989"/>
    </source>
</evidence>
<dbReference type="GO" id="GO:0016263">
    <property type="term" value="F:glycoprotein-N-acetylgalactosamine 3-beta-galactosyltransferase activity"/>
    <property type="evidence" value="ECO:0007669"/>
    <property type="project" value="TreeGrafter"/>
</dbReference>
<gene>
    <name evidence="11" type="ORF">OXX778_LOCUS12155</name>
</gene>
<feature type="signal peptide" evidence="10">
    <location>
        <begin position="1"/>
        <end position="22"/>
    </location>
</feature>
<dbReference type="EMBL" id="CAJNOC010002160">
    <property type="protein sequence ID" value="CAF0916113.1"/>
    <property type="molecule type" value="Genomic_DNA"/>
</dbReference>
<dbReference type="PANTHER" id="PTHR23033">
    <property type="entry name" value="BETA1,3-GALACTOSYLTRANSFERASE"/>
    <property type="match status" value="1"/>
</dbReference>
<comment type="subcellular location">
    <subcellularLocation>
        <location evidence="1">Golgi apparatus membrane</location>
        <topology evidence="1">Single-pass type II membrane protein</topology>
    </subcellularLocation>
</comment>
<dbReference type="Gene3D" id="3.90.550.50">
    <property type="match status" value="1"/>
</dbReference>
<evidence type="ECO:0000256" key="9">
    <source>
        <dbReference type="ARBA" id="ARBA00023136"/>
    </source>
</evidence>
<evidence type="ECO:0000256" key="3">
    <source>
        <dbReference type="ARBA" id="ARBA00022676"/>
    </source>
</evidence>
<comment type="similarity">
    <text evidence="2">Belongs to the glycosyltransferase 31 family. Beta3-Gal-T subfamily.</text>
</comment>
<keyword evidence="12" id="KW-1185">Reference proteome</keyword>
<dbReference type="Proteomes" id="UP000663879">
    <property type="component" value="Unassembled WGS sequence"/>
</dbReference>
<keyword evidence="5" id="KW-0812">Transmembrane</keyword>
<proteinExistence type="inferred from homology"/>
<evidence type="ECO:0000313" key="12">
    <source>
        <dbReference type="Proteomes" id="UP000663879"/>
    </source>
</evidence>
<evidence type="ECO:0000256" key="10">
    <source>
        <dbReference type="SAM" id="SignalP"/>
    </source>
</evidence>
<keyword evidence="4" id="KW-0808">Transferase</keyword>
<evidence type="ECO:0000256" key="8">
    <source>
        <dbReference type="ARBA" id="ARBA00023034"/>
    </source>
</evidence>
<keyword evidence="7" id="KW-1133">Transmembrane helix</keyword>
<accession>A0A814AK82</accession>
<evidence type="ECO:0000256" key="4">
    <source>
        <dbReference type="ARBA" id="ARBA00022679"/>
    </source>
</evidence>
<evidence type="ECO:0000256" key="1">
    <source>
        <dbReference type="ARBA" id="ARBA00004323"/>
    </source>
</evidence>
<dbReference type="InterPro" id="IPR026050">
    <property type="entry name" value="C1GALT1/C1GALT1_chp1"/>
</dbReference>
<comment type="caution">
    <text evidence="11">The sequence shown here is derived from an EMBL/GenBank/DDBJ whole genome shotgun (WGS) entry which is preliminary data.</text>
</comment>
<feature type="non-terminal residue" evidence="11">
    <location>
        <position position="1"/>
    </location>
</feature>
<keyword evidence="6" id="KW-0735">Signal-anchor</keyword>
<dbReference type="GO" id="GO:0000139">
    <property type="term" value="C:Golgi membrane"/>
    <property type="evidence" value="ECO:0007669"/>
    <property type="project" value="UniProtKB-SubCell"/>
</dbReference>
<keyword evidence="9" id="KW-0472">Membrane</keyword>
<dbReference type="Pfam" id="PF01762">
    <property type="entry name" value="Galactosyl_T"/>
    <property type="match status" value="1"/>
</dbReference>
<organism evidence="11 12">
    <name type="scientific">Brachionus calyciflorus</name>
    <dbReference type="NCBI Taxonomy" id="104777"/>
    <lineage>
        <taxon>Eukaryota</taxon>
        <taxon>Metazoa</taxon>
        <taxon>Spiralia</taxon>
        <taxon>Gnathifera</taxon>
        <taxon>Rotifera</taxon>
        <taxon>Eurotatoria</taxon>
        <taxon>Monogononta</taxon>
        <taxon>Pseudotrocha</taxon>
        <taxon>Ploima</taxon>
        <taxon>Brachionidae</taxon>
        <taxon>Brachionus</taxon>
    </lineage>
</organism>
<evidence type="ECO:0000256" key="2">
    <source>
        <dbReference type="ARBA" id="ARBA00006462"/>
    </source>
</evidence>